<keyword evidence="2" id="KW-1185">Reference proteome</keyword>
<evidence type="ECO:0000313" key="2">
    <source>
        <dbReference type="Proteomes" id="UP000501086"/>
    </source>
</evidence>
<dbReference type="GeneID" id="80090775"/>
<dbReference type="Proteomes" id="UP000501086">
    <property type="component" value="Segment"/>
</dbReference>
<proteinExistence type="predicted"/>
<protein>
    <submittedName>
        <fullName evidence="1">Major tail protein</fullName>
    </submittedName>
</protein>
<dbReference type="KEGG" id="vg:80090775"/>
<dbReference type="RefSeq" id="YP_010761527.1">
    <property type="nucleotide sequence ID" value="NC_073598.1"/>
</dbReference>
<dbReference type="EMBL" id="MT024867">
    <property type="protein sequence ID" value="QIN94312.1"/>
    <property type="molecule type" value="Genomic_DNA"/>
</dbReference>
<name>A0A6G8R295_9CAUD</name>
<accession>A0A6G8R295</accession>
<organism evidence="1 2">
    <name type="scientific">Arthrobacter phage BlueFeather</name>
    <dbReference type="NCBI Taxonomy" id="2713258"/>
    <lineage>
        <taxon>Viruses</taxon>
        <taxon>Duplodnaviria</taxon>
        <taxon>Heunggongvirae</taxon>
        <taxon>Uroviricota</taxon>
        <taxon>Caudoviricetes</taxon>
        <taxon>Caudoviricetes incertae sedis</taxon>
        <taxon>Bluefeathervirus</taxon>
        <taxon>Bluefeathervirus bluefeather</taxon>
    </lineage>
</organism>
<sequence length="126" mass="12874">MFLKNATLTWDAADHSDDVDNVTFTPANTTATFTPISGNSVSETTEAWTVSFNLAQDFTANSLYMKLYGGGGPKEVIFKPRGAEVGGATITATVVPAPALIGGGVGVLTATASLAVNGRPVITPAV</sequence>
<evidence type="ECO:0000313" key="1">
    <source>
        <dbReference type="EMBL" id="QIN94312.1"/>
    </source>
</evidence>
<reference evidence="1 2" key="1">
    <citation type="submission" date="2020-02" db="EMBL/GenBank/DDBJ databases">
        <authorList>
            <person name="Demo S.M."/>
            <person name="Guardino K.C."/>
            <person name="Hobbs B.M."/>
            <person name="Hoh K.J."/>
            <person name="Lee E."/>
            <person name="Vuong I.K."/>
            <person name="Kapinos A."/>
            <person name="Freise A.C."/>
            <person name="Reddi K."/>
            <person name="Moberg-Parker J."/>
            <person name="Garlena R.A."/>
            <person name="Russell D.A."/>
            <person name="Pope W.H."/>
            <person name="Jacobs-Sera D."/>
            <person name="Hatfull G.F."/>
        </authorList>
    </citation>
    <scope>NUCLEOTIDE SEQUENCE [LARGE SCALE GENOMIC DNA]</scope>
</reference>
<gene>
    <name evidence="1" type="primary">8</name>
    <name evidence="1" type="ORF">SEA_BLUEFEATHER_8</name>
</gene>